<dbReference type="NCBIfam" id="NF004079">
    <property type="entry name" value="PRK05584.1"/>
    <property type="match status" value="1"/>
</dbReference>
<dbReference type="GO" id="GO:0019284">
    <property type="term" value="P:L-methionine salvage from S-adenosylmethionine"/>
    <property type="evidence" value="ECO:0007669"/>
    <property type="project" value="TreeGrafter"/>
</dbReference>
<accession>A0AAU9D0L9</accession>
<dbReference type="SUPFAM" id="SSF53167">
    <property type="entry name" value="Purine and uridine phosphorylases"/>
    <property type="match status" value="1"/>
</dbReference>
<evidence type="ECO:0000256" key="1">
    <source>
        <dbReference type="ARBA" id="ARBA00004945"/>
    </source>
</evidence>
<proteinExistence type="predicted"/>
<dbReference type="InterPro" id="IPR000845">
    <property type="entry name" value="Nucleoside_phosphorylase_d"/>
</dbReference>
<evidence type="ECO:0000313" key="8">
    <source>
        <dbReference type="Proteomes" id="UP001321861"/>
    </source>
</evidence>
<dbReference type="InterPro" id="IPR035994">
    <property type="entry name" value="Nucleoside_phosphorylase_sf"/>
</dbReference>
<dbReference type="GO" id="GO:0008930">
    <property type="term" value="F:methylthioadenosine nucleosidase activity"/>
    <property type="evidence" value="ECO:0007669"/>
    <property type="project" value="InterPro"/>
</dbReference>
<dbReference type="NCBIfam" id="TIGR01704">
    <property type="entry name" value="MTA_SAH-Nsdase"/>
    <property type="match status" value="1"/>
</dbReference>
<keyword evidence="5" id="KW-0486">Methionine biosynthesis</keyword>
<dbReference type="PANTHER" id="PTHR46832:SF1">
    <property type="entry name" value="5'-METHYLTHIOADENOSINE_S-ADENOSYLHOMOCYSTEINE NUCLEOSIDASE"/>
    <property type="match status" value="1"/>
</dbReference>
<organism evidence="7 8">
    <name type="scientific">Xylocopilactobacillus apicola</name>
    <dbReference type="NCBI Taxonomy" id="2932184"/>
    <lineage>
        <taxon>Bacteria</taxon>
        <taxon>Bacillati</taxon>
        <taxon>Bacillota</taxon>
        <taxon>Bacilli</taxon>
        <taxon>Lactobacillales</taxon>
        <taxon>Lactobacillaceae</taxon>
        <taxon>Xylocopilactobacillus</taxon>
    </lineage>
</organism>
<dbReference type="EMBL" id="AP026802">
    <property type="protein sequence ID" value="BDR58236.1"/>
    <property type="molecule type" value="Genomic_DNA"/>
</dbReference>
<gene>
    <name evidence="7" type="primary">pfs</name>
    <name evidence="7" type="ORF">XA3_06770</name>
</gene>
<dbReference type="CDD" id="cd09008">
    <property type="entry name" value="MTAN"/>
    <property type="match status" value="1"/>
</dbReference>
<dbReference type="GO" id="GO:0019509">
    <property type="term" value="P:L-methionine salvage from methylthioadenosine"/>
    <property type="evidence" value="ECO:0007669"/>
    <property type="project" value="InterPro"/>
</dbReference>
<keyword evidence="8" id="KW-1185">Reference proteome</keyword>
<keyword evidence="4" id="KW-0378">Hydrolase</keyword>
<dbReference type="Pfam" id="PF01048">
    <property type="entry name" value="PNP_UDP_1"/>
    <property type="match status" value="1"/>
</dbReference>
<evidence type="ECO:0000313" key="7">
    <source>
        <dbReference type="EMBL" id="BDR58236.1"/>
    </source>
</evidence>
<dbReference type="AlphaFoldDB" id="A0AAU9D0L9"/>
<evidence type="ECO:0000256" key="2">
    <source>
        <dbReference type="ARBA" id="ARBA00011974"/>
    </source>
</evidence>
<protein>
    <recommendedName>
        <fullName evidence="2">adenosylhomocysteine nucleosidase</fullName>
        <ecNumber evidence="2">3.2.2.9</ecNumber>
    </recommendedName>
</protein>
<dbReference type="KEGG" id="xap:XA3_06770"/>
<dbReference type="RefSeq" id="WP_317636152.1">
    <property type="nucleotide sequence ID" value="NZ_AP026802.1"/>
</dbReference>
<dbReference type="PANTHER" id="PTHR46832">
    <property type="entry name" value="5'-METHYLTHIOADENOSINE/S-ADENOSYLHOMOCYSTEINE NUCLEOSIDASE"/>
    <property type="match status" value="1"/>
</dbReference>
<comment type="pathway">
    <text evidence="1">Amino-acid biosynthesis; L-methionine biosynthesis via salvage pathway; S-methyl-5-thio-alpha-D-ribose 1-phosphate from S-methyl-5'-thioadenosine (hydrolase route): step 1/2.</text>
</comment>
<feature type="domain" description="Nucleoside phosphorylase" evidence="6">
    <location>
        <begin position="4"/>
        <end position="226"/>
    </location>
</feature>
<name>A0AAU9D0L9_9LACO</name>
<sequence length="232" mass="25777">MKEILIICAMDEEIARYQEKFAFTDHEVSKNFHYFEGTYGNLHLRLAKSGIGKVQMALTVSYLISQKKPDLVINTGSAGAINPEIKRFDCVVATGAFYHDVDMTKFGFALGQLQDHDLVYKSDTALTDQLSKINEKLYGSHAKKGVIATGDTFVGTDEIKNRIFTNFPDTLCAEMEGASLAQVCQEFQIPFGEIRSISDDTPDDSADQFDQAIDEVGIMAANVAIEYFETIK</sequence>
<dbReference type="EC" id="3.2.2.9" evidence="2"/>
<evidence type="ECO:0000256" key="4">
    <source>
        <dbReference type="ARBA" id="ARBA00022801"/>
    </source>
</evidence>
<keyword evidence="3" id="KW-0028">Amino-acid biosynthesis</keyword>
<evidence type="ECO:0000256" key="5">
    <source>
        <dbReference type="ARBA" id="ARBA00023167"/>
    </source>
</evidence>
<reference evidence="7 8" key="1">
    <citation type="journal article" date="2023" name="Microbiol. Spectr.">
        <title>Symbiosis of Carpenter Bees with Uncharacterized Lactic Acid Bacteria Showing NAD Auxotrophy.</title>
        <authorList>
            <person name="Kawasaki S."/>
            <person name="Ozawa K."/>
            <person name="Mori T."/>
            <person name="Yamamoto A."/>
            <person name="Ito M."/>
            <person name="Ohkuma M."/>
            <person name="Sakamoto M."/>
            <person name="Matsutani M."/>
        </authorList>
    </citation>
    <scope>NUCLEOTIDE SEQUENCE [LARGE SCALE GENOMIC DNA]</scope>
    <source>
        <strain evidence="7 8">XA3</strain>
    </source>
</reference>
<dbReference type="InterPro" id="IPR010049">
    <property type="entry name" value="MTA_SAH_Nsdase"/>
</dbReference>
<dbReference type="Proteomes" id="UP001321861">
    <property type="component" value="Chromosome"/>
</dbReference>
<dbReference type="Gene3D" id="3.40.50.1580">
    <property type="entry name" value="Nucleoside phosphorylase domain"/>
    <property type="match status" value="1"/>
</dbReference>
<evidence type="ECO:0000256" key="3">
    <source>
        <dbReference type="ARBA" id="ARBA00022605"/>
    </source>
</evidence>
<evidence type="ECO:0000259" key="6">
    <source>
        <dbReference type="Pfam" id="PF01048"/>
    </source>
</evidence>
<dbReference type="GO" id="GO:0008782">
    <property type="term" value="F:adenosylhomocysteine nucleosidase activity"/>
    <property type="evidence" value="ECO:0007669"/>
    <property type="project" value="UniProtKB-EC"/>
</dbReference>
<dbReference type="GO" id="GO:0005829">
    <property type="term" value="C:cytosol"/>
    <property type="evidence" value="ECO:0007669"/>
    <property type="project" value="TreeGrafter"/>
</dbReference>
<dbReference type="GO" id="GO:0009164">
    <property type="term" value="P:nucleoside catabolic process"/>
    <property type="evidence" value="ECO:0007669"/>
    <property type="project" value="InterPro"/>
</dbReference>